<organism evidence="3 4">
    <name type="scientific">Miscanthus lutarioriparius</name>
    <dbReference type="NCBI Taxonomy" id="422564"/>
    <lineage>
        <taxon>Eukaryota</taxon>
        <taxon>Viridiplantae</taxon>
        <taxon>Streptophyta</taxon>
        <taxon>Embryophyta</taxon>
        <taxon>Tracheophyta</taxon>
        <taxon>Spermatophyta</taxon>
        <taxon>Magnoliopsida</taxon>
        <taxon>Liliopsida</taxon>
        <taxon>Poales</taxon>
        <taxon>Poaceae</taxon>
        <taxon>PACMAD clade</taxon>
        <taxon>Panicoideae</taxon>
        <taxon>Andropogonodae</taxon>
        <taxon>Andropogoneae</taxon>
        <taxon>Saccharinae</taxon>
        <taxon>Miscanthus</taxon>
    </lineage>
</organism>
<name>A0A811SA87_9POAL</name>
<dbReference type="EMBL" id="CAJGYO010000019">
    <property type="protein sequence ID" value="CAD6339134.1"/>
    <property type="molecule type" value="Genomic_DNA"/>
</dbReference>
<evidence type="ECO:0000256" key="2">
    <source>
        <dbReference type="SAM" id="SignalP"/>
    </source>
</evidence>
<sequence length="85" mass="8779">MASITKTARLLVLALFVVSAAILPTGARGVGIGSGALQPDHPACPTGKCPVRGRPYRPFPRRGGGPGASYPEAPLPQLNGEKPRH</sequence>
<feature type="chain" id="PRO_5032733270" evidence="2">
    <location>
        <begin position="30"/>
        <end position="85"/>
    </location>
</feature>
<evidence type="ECO:0000256" key="1">
    <source>
        <dbReference type="SAM" id="MobiDB-lite"/>
    </source>
</evidence>
<evidence type="ECO:0000313" key="4">
    <source>
        <dbReference type="Proteomes" id="UP000604825"/>
    </source>
</evidence>
<keyword evidence="4" id="KW-1185">Reference proteome</keyword>
<comment type="caution">
    <text evidence="3">The sequence shown here is derived from an EMBL/GenBank/DDBJ whole genome shotgun (WGS) entry which is preliminary data.</text>
</comment>
<evidence type="ECO:0000313" key="3">
    <source>
        <dbReference type="EMBL" id="CAD6339134.1"/>
    </source>
</evidence>
<protein>
    <submittedName>
        <fullName evidence="3">Uncharacterized protein</fullName>
    </submittedName>
</protein>
<accession>A0A811SA87</accession>
<reference evidence="3" key="1">
    <citation type="submission" date="2020-10" db="EMBL/GenBank/DDBJ databases">
        <authorList>
            <person name="Han B."/>
            <person name="Lu T."/>
            <person name="Zhao Q."/>
            <person name="Huang X."/>
            <person name="Zhao Y."/>
        </authorList>
    </citation>
    <scope>NUCLEOTIDE SEQUENCE</scope>
</reference>
<feature type="region of interest" description="Disordered" evidence="1">
    <location>
        <begin position="31"/>
        <end position="85"/>
    </location>
</feature>
<proteinExistence type="predicted"/>
<dbReference type="Proteomes" id="UP000604825">
    <property type="component" value="Unassembled WGS sequence"/>
</dbReference>
<feature type="signal peptide" evidence="2">
    <location>
        <begin position="1"/>
        <end position="29"/>
    </location>
</feature>
<dbReference type="AlphaFoldDB" id="A0A811SA87"/>
<keyword evidence="2" id="KW-0732">Signal</keyword>
<gene>
    <name evidence="3" type="ORF">NCGR_LOCUS63232</name>
</gene>